<protein>
    <submittedName>
        <fullName evidence="1">Uncharacterized protein</fullName>
    </submittedName>
</protein>
<dbReference type="OrthoDB" id="9024326at2"/>
<sequence>MIDPGAALLSYDHACQLVRDVKGEHGVIVVGVGTAGERGFQMLYRFSGVCDRLEAHGINVIFVYPKASARHVFDATSVRGVRYRGKTCLFLDGDGRLFRNPVKPRALHAVYLDADMRQVGILEVTLDSETWDEQLRGFLLMLSDGACTRPVHSGRL</sequence>
<accession>A0A4P8IQD2</accession>
<evidence type="ECO:0000313" key="1">
    <source>
        <dbReference type="EMBL" id="QCP49104.1"/>
    </source>
</evidence>
<dbReference type="EMBL" id="CP040077">
    <property type="protein sequence ID" value="QCP49104.1"/>
    <property type="molecule type" value="Genomic_DNA"/>
</dbReference>
<evidence type="ECO:0000313" key="2">
    <source>
        <dbReference type="Proteomes" id="UP000298656"/>
    </source>
</evidence>
<dbReference type="RefSeq" id="WP_137331935.1">
    <property type="nucleotide sequence ID" value="NZ_CP040077.1"/>
</dbReference>
<proteinExistence type="predicted"/>
<reference evidence="1 2" key="1">
    <citation type="submission" date="2019-05" db="EMBL/GenBank/DDBJ databases">
        <title>Burkholderia sp. DHOD12, isolated from subtropical forest soil.</title>
        <authorList>
            <person name="Gao Z.-H."/>
            <person name="Qiu L.-H."/>
        </authorList>
    </citation>
    <scope>NUCLEOTIDE SEQUENCE [LARGE SCALE GENOMIC DNA]</scope>
    <source>
        <strain evidence="1 2">DHOD12</strain>
    </source>
</reference>
<organism evidence="1 2">
    <name type="scientific">Trinickia violacea</name>
    <dbReference type="NCBI Taxonomy" id="2571746"/>
    <lineage>
        <taxon>Bacteria</taxon>
        <taxon>Pseudomonadati</taxon>
        <taxon>Pseudomonadota</taxon>
        <taxon>Betaproteobacteria</taxon>
        <taxon>Burkholderiales</taxon>
        <taxon>Burkholderiaceae</taxon>
        <taxon>Trinickia</taxon>
    </lineage>
</organism>
<dbReference type="Proteomes" id="UP000298656">
    <property type="component" value="Chromosome 1"/>
</dbReference>
<dbReference type="KEGG" id="tvl:FAZ95_07880"/>
<dbReference type="AlphaFoldDB" id="A0A4P8IQD2"/>
<gene>
    <name evidence="1" type="ORF">FAZ95_07880</name>
</gene>
<keyword evidence="2" id="KW-1185">Reference proteome</keyword>
<name>A0A4P8IQD2_9BURK</name>